<feature type="region of interest" description="Disordered" evidence="1">
    <location>
        <begin position="17"/>
        <end position="53"/>
    </location>
</feature>
<reference evidence="3" key="1">
    <citation type="submission" date="2023-08" db="EMBL/GenBank/DDBJ databases">
        <authorList>
            <person name="Chen Y."/>
            <person name="Shah S."/>
            <person name="Dougan E. K."/>
            <person name="Thang M."/>
            <person name="Chan C."/>
        </authorList>
    </citation>
    <scope>NUCLEOTIDE SEQUENCE</scope>
</reference>
<gene>
    <name evidence="3" type="ORF">EVOR1521_LOCUS22921</name>
</gene>
<dbReference type="InterPro" id="IPR041505">
    <property type="entry name" value="Dis3_CSD2"/>
</dbReference>
<evidence type="ECO:0000313" key="4">
    <source>
        <dbReference type="Proteomes" id="UP001178507"/>
    </source>
</evidence>
<protein>
    <recommendedName>
        <fullName evidence="2">CSD2 domain-containing protein</fullName>
    </recommendedName>
</protein>
<accession>A0AA36J6E9</accession>
<comment type="caution">
    <text evidence="3">The sequence shown here is derived from an EMBL/GenBank/DDBJ whole genome shotgun (WGS) entry which is preliminary data.</text>
</comment>
<sequence>MKAQPRDRRLPAFWLLHPEEAPPPAPAPDAALAQKKNKREKQRENARIAAQAARQQSLSSAALESTLQESSKGALCVVKFKDWPDESLSPRAELSEILGATGTARAEADALLAFFGLEWRGFSEEMWKKSFVGSSRTRPRWCKASCPGAGTCDTYTA</sequence>
<dbReference type="Proteomes" id="UP001178507">
    <property type="component" value="Unassembled WGS sequence"/>
</dbReference>
<organism evidence="3 4">
    <name type="scientific">Effrenium voratum</name>
    <dbReference type="NCBI Taxonomy" id="2562239"/>
    <lineage>
        <taxon>Eukaryota</taxon>
        <taxon>Sar</taxon>
        <taxon>Alveolata</taxon>
        <taxon>Dinophyceae</taxon>
        <taxon>Suessiales</taxon>
        <taxon>Symbiodiniaceae</taxon>
        <taxon>Effrenium</taxon>
    </lineage>
</organism>
<feature type="domain" description="CSD2" evidence="2">
    <location>
        <begin position="68"/>
        <end position="113"/>
    </location>
</feature>
<keyword evidence="4" id="KW-1185">Reference proteome</keyword>
<evidence type="ECO:0000259" key="2">
    <source>
        <dbReference type="Pfam" id="PF17849"/>
    </source>
</evidence>
<dbReference type="SUPFAM" id="SSF50249">
    <property type="entry name" value="Nucleic acid-binding proteins"/>
    <property type="match status" value="1"/>
</dbReference>
<dbReference type="AlphaFoldDB" id="A0AA36J6E9"/>
<proteinExistence type="predicted"/>
<evidence type="ECO:0000256" key="1">
    <source>
        <dbReference type="SAM" id="MobiDB-lite"/>
    </source>
</evidence>
<dbReference type="EMBL" id="CAUJNA010003333">
    <property type="protein sequence ID" value="CAJ1399384.1"/>
    <property type="molecule type" value="Genomic_DNA"/>
</dbReference>
<name>A0AA36J6E9_9DINO</name>
<evidence type="ECO:0000313" key="3">
    <source>
        <dbReference type="EMBL" id="CAJ1399384.1"/>
    </source>
</evidence>
<dbReference type="InterPro" id="IPR012340">
    <property type="entry name" value="NA-bd_OB-fold"/>
</dbReference>
<dbReference type="Pfam" id="PF17849">
    <property type="entry name" value="OB_Dis3"/>
    <property type="match status" value="1"/>
</dbReference>